<dbReference type="InterPro" id="IPR040442">
    <property type="entry name" value="Pyrv_kinase-like_dom_sf"/>
</dbReference>
<dbReference type="Proteomes" id="UP000217216">
    <property type="component" value="Chromosome"/>
</dbReference>
<name>A0AAC9YRW9_9ACTN</name>
<evidence type="ECO:0000313" key="5">
    <source>
        <dbReference type="EMBL" id="ASY11456.1"/>
    </source>
</evidence>
<accession>A0AAC9YRW9</accession>
<reference evidence="5 6" key="1">
    <citation type="submission" date="2016-07" db="EMBL/GenBank/DDBJ databases">
        <title>High microdiversification within the ubiquitous acI lineage of Actinobacteria.</title>
        <authorList>
            <person name="Neuenschwander S.M."/>
            <person name="Salcher M."/>
            <person name="Ghai R."/>
            <person name="Pernthaler J."/>
        </authorList>
    </citation>
    <scope>NUCLEOTIDE SEQUENCE [LARGE SCALE GENOMIC DNA]</scope>
    <source>
        <strain evidence="5">MMS-21-155</strain>
    </source>
</reference>
<sequence>MVPVSNSLKSKLQNRELVFGSWVSFAHPSITEIFAAQDFDFHAIDMEHTTISLEQAQRIIAASQSAGVPCLPRPVSHSNDYIKPLLDSGANGIIAPLIHDAPASQGIIDLIKFPPQGKRSFGVNRAHGYGSTFDKYLAEWNSKSVYIAQIESITAVDNIDSILANQDLDGVMVGPYDMSGSLGVPGQTQHPKMLEAEKRVIDACKSAGKSCGTQLADFSQVNIDIALAKGYTFIIASSDLFILNSWAEKAGELIAKNKSK</sequence>
<comment type="similarity">
    <text evidence="1">Belongs to the HpcH/HpaI aldolase family.</text>
</comment>
<dbReference type="Pfam" id="PF03328">
    <property type="entry name" value="HpcH_HpaI"/>
    <property type="match status" value="1"/>
</dbReference>
<evidence type="ECO:0000313" key="6">
    <source>
        <dbReference type="Proteomes" id="UP000217216"/>
    </source>
</evidence>
<dbReference type="GeneID" id="300656575"/>
<dbReference type="Gene3D" id="3.20.20.60">
    <property type="entry name" value="Phosphoenolpyruvate-binding domains"/>
    <property type="match status" value="1"/>
</dbReference>
<dbReference type="GO" id="GO:0016832">
    <property type="term" value="F:aldehyde-lyase activity"/>
    <property type="evidence" value="ECO:0007669"/>
    <property type="project" value="TreeGrafter"/>
</dbReference>
<dbReference type="InterPro" id="IPR050251">
    <property type="entry name" value="HpcH-HpaI_aldolase"/>
</dbReference>
<dbReference type="GO" id="GO:0046872">
    <property type="term" value="F:metal ion binding"/>
    <property type="evidence" value="ECO:0007669"/>
    <property type="project" value="UniProtKB-KW"/>
</dbReference>
<dbReference type="RefSeq" id="WP_095695897.1">
    <property type="nucleotide sequence ID" value="NZ_CP016770.1"/>
</dbReference>
<dbReference type="KEGG" id="plak:A1s21155_00255"/>
<feature type="domain" description="HpcH/HpaI aldolase/citrate lyase" evidence="4">
    <location>
        <begin position="20"/>
        <end position="215"/>
    </location>
</feature>
<protein>
    <submittedName>
        <fullName evidence="5">2-dehydro-3-deoxyglucarate aldolase</fullName>
    </submittedName>
</protein>
<evidence type="ECO:0000259" key="4">
    <source>
        <dbReference type="Pfam" id="PF03328"/>
    </source>
</evidence>
<dbReference type="PANTHER" id="PTHR30502:SF0">
    <property type="entry name" value="PHOSPHOENOLPYRUVATE CARBOXYLASE FAMILY PROTEIN"/>
    <property type="match status" value="1"/>
</dbReference>
<gene>
    <name evidence="5" type="ORF">A1s21155_00255</name>
</gene>
<keyword evidence="2" id="KW-0479">Metal-binding</keyword>
<dbReference type="PANTHER" id="PTHR30502">
    <property type="entry name" value="2-KETO-3-DEOXY-L-RHAMNONATE ALDOLASE"/>
    <property type="match status" value="1"/>
</dbReference>
<dbReference type="InterPro" id="IPR005000">
    <property type="entry name" value="Aldolase/citrate-lyase_domain"/>
</dbReference>
<organism evidence="5 6">
    <name type="scientific">Candidatus Planktophila dulcis</name>
    <dbReference type="NCBI Taxonomy" id="1884914"/>
    <lineage>
        <taxon>Bacteria</taxon>
        <taxon>Bacillati</taxon>
        <taxon>Actinomycetota</taxon>
        <taxon>Actinomycetes</taxon>
        <taxon>Candidatus Nanopelagicales</taxon>
        <taxon>Candidatus Nanopelagicaceae</taxon>
        <taxon>Candidatus Planktophila</taxon>
    </lineage>
</organism>
<evidence type="ECO:0000256" key="1">
    <source>
        <dbReference type="ARBA" id="ARBA00005568"/>
    </source>
</evidence>
<dbReference type="AlphaFoldDB" id="A0AAC9YRW9"/>
<proteinExistence type="inferred from homology"/>
<dbReference type="InterPro" id="IPR015813">
    <property type="entry name" value="Pyrv/PenolPyrv_kinase-like_dom"/>
</dbReference>
<evidence type="ECO:0000256" key="2">
    <source>
        <dbReference type="ARBA" id="ARBA00022723"/>
    </source>
</evidence>
<keyword evidence="3" id="KW-0456">Lyase</keyword>
<keyword evidence="6" id="KW-1185">Reference proteome</keyword>
<evidence type="ECO:0000256" key="3">
    <source>
        <dbReference type="ARBA" id="ARBA00023239"/>
    </source>
</evidence>
<dbReference type="SUPFAM" id="SSF51621">
    <property type="entry name" value="Phosphoenolpyruvate/pyruvate domain"/>
    <property type="match status" value="1"/>
</dbReference>
<dbReference type="EMBL" id="CP016770">
    <property type="protein sequence ID" value="ASY11456.1"/>
    <property type="molecule type" value="Genomic_DNA"/>
</dbReference>
<dbReference type="GO" id="GO:0005737">
    <property type="term" value="C:cytoplasm"/>
    <property type="evidence" value="ECO:0007669"/>
    <property type="project" value="TreeGrafter"/>
</dbReference>